<dbReference type="Proteomes" id="UP000716446">
    <property type="component" value="Unassembled WGS sequence"/>
</dbReference>
<dbReference type="EMBL" id="CAIJEN010000015">
    <property type="protein sequence ID" value="CAD0095450.1"/>
    <property type="molecule type" value="Genomic_DNA"/>
</dbReference>
<gene>
    <name evidence="2" type="ORF">AWRI4619_LOCUS8814</name>
</gene>
<feature type="region of interest" description="Disordered" evidence="1">
    <location>
        <begin position="1"/>
        <end position="30"/>
    </location>
</feature>
<comment type="caution">
    <text evidence="2">The sequence shown here is derived from an EMBL/GenBank/DDBJ whole genome shotgun (WGS) entry which is preliminary data.</text>
</comment>
<evidence type="ECO:0000313" key="2">
    <source>
        <dbReference type="EMBL" id="CAD0095450.1"/>
    </source>
</evidence>
<evidence type="ECO:0000256" key="1">
    <source>
        <dbReference type="SAM" id="MobiDB-lite"/>
    </source>
</evidence>
<dbReference type="AlphaFoldDB" id="A0A9N8PHR1"/>
<keyword evidence="3" id="KW-1185">Reference proteome</keyword>
<sequence length="126" mass="13110">MTSTCSTSSSEPCSPISTPATTSPASLTSGEVATAPELAAALESLVRERLAPGSFKFLPARAPLVDCSTGNPGAPGNHPVLVLPSHDDNPELVQVIFATTKDIKGNCTLAYLPKQNFSVAHRYSDL</sequence>
<protein>
    <submittedName>
        <fullName evidence="2">Uncharacterized protein</fullName>
    </submittedName>
</protein>
<proteinExistence type="predicted"/>
<reference evidence="2" key="1">
    <citation type="submission" date="2020-06" db="EMBL/GenBank/DDBJ databases">
        <authorList>
            <person name="Onetto C."/>
        </authorList>
    </citation>
    <scope>NUCLEOTIDE SEQUENCE</scope>
</reference>
<organism evidence="2 3">
    <name type="scientific">Aureobasidium vineae</name>
    <dbReference type="NCBI Taxonomy" id="2773715"/>
    <lineage>
        <taxon>Eukaryota</taxon>
        <taxon>Fungi</taxon>
        <taxon>Dikarya</taxon>
        <taxon>Ascomycota</taxon>
        <taxon>Pezizomycotina</taxon>
        <taxon>Dothideomycetes</taxon>
        <taxon>Dothideomycetidae</taxon>
        <taxon>Dothideales</taxon>
        <taxon>Saccotheciaceae</taxon>
        <taxon>Aureobasidium</taxon>
    </lineage>
</organism>
<accession>A0A9N8PHR1</accession>
<evidence type="ECO:0000313" key="3">
    <source>
        <dbReference type="Proteomes" id="UP000716446"/>
    </source>
</evidence>
<feature type="compositionally biased region" description="Low complexity" evidence="1">
    <location>
        <begin position="1"/>
        <end position="29"/>
    </location>
</feature>
<name>A0A9N8PHR1_9PEZI</name>